<comment type="caution">
    <text evidence="2">The sequence shown here is derived from an EMBL/GenBank/DDBJ whole genome shotgun (WGS) entry which is preliminary data.</text>
</comment>
<evidence type="ECO:0000313" key="2">
    <source>
        <dbReference type="EMBL" id="KAK8868464.1"/>
    </source>
</evidence>
<feature type="compositionally biased region" description="Basic residues" evidence="1">
    <location>
        <begin position="18"/>
        <end position="30"/>
    </location>
</feature>
<dbReference type="Proteomes" id="UP001390339">
    <property type="component" value="Unassembled WGS sequence"/>
</dbReference>
<sequence>MLLDRSRRLASADDRRNAHMVRHKRGRPRKTPSADLATAAKESQPTTGELASKGALGIYLSNCAKLMNTSIVAQVLGRGLMVSSGRIQKDDPHARAFQGMTLGQIGEALKGLWDLKDRASYIIDMTFHPTVTHNFEVQWVSVPSISGPFSEIVQALKGQPDLELLKLDETLCFEMTKLGA</sequence>
<accession>A0ABR2IV18</accession>
<evidence type="ECO:0000313" key="3">
    <source>
        <dbReference type="Proteomes" id="UP001390339"/>
    </source>
</evidence>
<keyword evidence="3" id="KW-1185">Reference proteome</keyword>
<evidence type="ECO:0000256" key="1">
    <source>
        <dbReference type="SAM" id="MobiDB-lite"/>
    </source>
</evidence>
<proteinExistence type="predicted"/>
<feature type="region of interest" description="Disordered" evidence="1">
    <location>
        <begin position="1"/>
        <end position="47"/>
    </location>
</feature>
<feature type="compositionally biased region" description="Basic and acidic residues" evidence="1">
    <location>
        <begin position="1"/>
        <end position="17"/>
    </location>
</feature>
<reference evidence="2 3" key="1">
    <citation type="journal article" date="2024" name="IMA Fungus">
        <title>Apiospora arundinis, a panoply of carbohydrate-active enzymes and secondary metabolites.</title>
        <authorList>
            <person name="Sorensen T."/>
            <person name="Petersen C."/>
            <person name="Muurmann A.T."/>
            <person name="Christiansen J.V."/>
            <person name="Brundto M.L."/>
            <person name="Overgaard C.K."/>
            <person name="Boysen A.T."/>
            <person name="Wollenberg R.D."/>
            <person name="Larsen T.O."/>
            <person name="Sorensen J.L."/>
            <person name="Nielsen K.L."/>
            <person name="Sondergaard T.E."/>
        </authorList>
    </citation>
    <scope>NUCLEOTIDE SEQUENCE [LARGE SCALE GENOMIC DNA]</scope>
    <source>
        <strain evidence="2 3">AAU 773</strain>
    </source>
</reference>
<gene>
    <name evidence="2" type="ORF">PGQ11_007042</name>
</gene>
<protein>
    <submittedName>
        <fullName evidence="2">Uncharacterized protein</fullName>
    </submittedName>
</protein>
<organism evidence="2 3">
    <name type="scientific">Apiospora arundinis</name>
    <dbReference type="NCBI Taxonomy" id="335852"/>
    <lineage>
        <taxon>Eukaryota</taxon>
        <taxon>Fungi</taxon>
        <taxon>Dikarya</taxon>
        <taxon>Ascomycota</taxon>
        <taxon>Pezizomycotina</taxon>
        <taxon>Sordariomycetes</taxon>
        <taxon>Xylariomycetidae</taxon>
        <taxon>Amphisphaeriales</taxon>
        <taxon>Apiosporaceae</taxon>
        <taxon>Apiospora</taxon>
    </lineage>
</organism>
<dbReference type="EMBL" id="JAPCWZ010000004">
    <property type="protein sequence ID" value="KAK8868464.1"/>
    <property type="molecule type" value="Genomic_DNA"/>
</dbReference>
<name>A0ABR2IV18_9PEZI</name>